<name>A0A448YRM4_BRENA</name>
<evidence type="ECO:0000256" key="1">
    <source>
        <dbReference type="SAM" id="Phobius"/>
    </source>
</evidence>
<protein>
    <submittedName>
        <fullName evidence="3">DEKNAAC104684</fullName>
    </submittedName>
</protein>
<feature type="chain" id="PRO_5019065454" evidence="2">
    <location>
        <begin position="23"/>
        <end position="111"/>
    </location>
</feature>
<sequence>MLFRHLFSILLTGAISLHLVEGYTTYCKCQCDEKNYSIYELQEGETCKVCNADFCIDKNENLCHQKTIEESRRAITTLCFQRESTRDKLVVYGFLTIIATLLVFIIARRYL</sequence>
<feature type="transmembrane region" description="Helical" evidence="1">
    <location>
        <begin position="89"/>
        <end position="107"/>
    </location>
</feature>
<dbReference type="PANTHER" id="PTHR36854">
    <property type="entry name" value="CHROMOSOME 9, WHOLE GENOME SHOTGUN SEQUENCE"/>
    <property type="match status" value="1"/>
</dbReference>
<dbReference type="PANTHER" id="PTHR36854:SF1">
    <property type="entry name" value="TRANSMEMBRANE PROTEIN"/>
    <property type="match status" value="1"/>
</dbReference>
<dbReference type="AlphaFoldDB" id="A0A448YRM4"/>
<keyword evidence="4" id="KW-1185">Reference proteome</keyword>
<evidence type="ECO:0000313" key="4">
    <source>
        <dbReference type="Proteomes" id="UP000290900"/>
    </source>
</evidence>
<evidence type="ECO:0000256" key="2">
    <source>
        <dbReference type="SAM" id="SignalP"/>
    </source>
</evidence>
<keyword evidence="1" id="KW-0812">Transmembrane</keyword>
<organism evidence="3 4">
    <name type="scientific">Brettanomyces naardenensis</name>
    <name type="common">Yeast</name>
    <dbReference type="NCBI Taxonomy" id="13370"/>
    <lineage>
        <taxon>Eukaryota</taxon>
        <taxon>Fungi</taxon>
        <taxon>Dikarya</taxon>
        <taxon>Ascomycota</taxon>
        <taxon>Saccharomycotina</taxon>
        <taxon>Pichiomycetes</taxon>
        <taxon>Pichiales</taxon>
        <taxon>Pichiaceae</taxon>
        <taxon>Brettanomyces</taxon>
    </lineage>
</organism>
<dbReference type="InParanoid" id="A0A448YRM4"/>
<proteinExistence type="predicted"/>
<dbReference type="OrthoDB" id="2142503at2759"/>
<reference evidence="3 4" key="1">
    <citation type="submission" date="2018-12" db="EMBL/GenBank/DDBJ databases">
        <authorList>
            <person name="Tiukova I."/>
            <person name="Dainat J."/>
        </authorList>
    </citation>
    <scope>NUCLEOTIDE SEQUENCE [LARGE SCALE GENOMIC DNA]</scope>
</reference>
<feature type="signal peptide" evidence="2">
    <location>
        <begin position="1"/>
        <end position="22"/>
    </location>
</feature>
<gene>
    <name evidence="3" type="ORF">BRENAR_LOCUS4286</name>
</gene>
<keyword evidence="1" id="KW-0472">Membrane</keyword>
<dbReference type="EMBL" id="CAACVR010000045">
    <property type="protein sequence ID" value="VEU23556.1"/>
    <property type="molecule type" value="Genomic_DNA"/>
</dbReference>
<keyword evidence="2" id="KW-0732">Signal</keyword>
<dbReference type="Proteomes" id="UP000290900">
    <property type="component" value="Unassembled WGS sequence"/>
</dbReference>
<keyword evidence="1" id="KW-1133">Transmembrane helix</keyword>
<accession>A0A448YRM4</accession>
<evidence type="ECO:0000313" key="3">
    <source>
        <dbReference type="EMBL" id="VEU23556.1"/>
    </source>
</evidence>